<gene>
    <name evidence="1" type="ORF">KUF71_018977</name>
</gene>
<dbReference type="Proteomes" id="UP001219518">
    <property type="component" value="Unassembled WGS sequence"/>
</dbReference>
<reference evidence="1" key="1">
    <citation type="submission" date="2021-07" db="EMBL/GenBank/DDBJ databases">
        <authorList>
            <person name="Catto M.A."/>
            <person name="Jacobson A."/>
            <person name="Kennedy G."/>
            <person name="Labadie P."/>
            <person name="Hunt B.G."/>
            <person name="Srinivasan R."/>
        </authorList>
    </citation>
    <scope>NUCLEOTIDE SEQUENCE</scope>
    <source>
        <strain evidence="1">PL_HMW_Pooled</strain>
        <tissue evidence="1">Head</tissue>
    </source>
</reference>
<organism evidence="1 2">
    <name type="scientific">Frankliniella fusca</name>
    <dbReference type="NCBI Taxonomy" id="407009"/>
    <lineage>
        <taxon>Eukaryota</taxon>
        <taxon>Metazoa</taxon>
        <taxon>Ecdysozoa</taxon>
        <taxon>Arthropoda</taxon>
        <taxon>Hexapoda</taxon>
        <taxon>Insecta</taxon>
        <taxon>Pterygota</taxon>
        <taxon>Neoptera</taxon>
        <taxon>Paraneoptera</taxon>
        <taxon>Thysanoptera</taxon>
        <taxon>Terebrantia</taxon>
        <taxon>Thripoidea</taxon>
        <taxon>Thripidae</taxon>
        <taxon>Frankliniella</taxon>
    </lineage>
</organism>
<name>A0AAE1L6U6_9NEOP</name>
<comment type="caution">
    <text evidence="1">The sequence shown here is derived from an EMBL/GenBank/DDBJ whole genome shotgun (WGS) entry which is preliminary data.</text>
</comment>
<proteinExistence type="predicted"/>
<dbReference type="AlphaFoldDB" id="A0AAE1L6U6"/>
<dbReference type="EMBL" id="JAHWGI010000069">
    <property type="protein sequence ID" value="KAK3908628.1"/>
    <property type="molecule type" value="Genomic_DNA"/>
</dbReference>
<reference evidence="1" key="2">
    <citation type="journal article" date="2023" name="BMC Genomics">
        <title>Pest status, molecular evolution, and epigenetic factors derived from the genome assembly of Frankliniella fusca, a thysanopteran phytovirus vector.</title>
        <authorList>
            <person name="Catto M.A."/>
            <person name="Labadie P.E."/>
            <person name="Jacobson A.L."/>
            <person name="Kennedy G.G."/>
            <person name="Srinivasan R."/>
            <person name="Hunt B.G."/>
        </authorList>
    </citation>
    <scope>NUCLEOTIDE SEQUENCE</scope>
    <source>
        <strain evidence="1">PL_HMW_Pooled</strain>
    </source>
</reference>
<protein>
    <submittedName>
        <fullName evidence="1">Diphthamide biosynthesis protein 4</fullName>
    </submittedName>
</protein>
<sequence>MRRTLDELQIQHTCTKGKLSMACRKALLTHHPDGGINMVSTGFELTVPWRQSRDGLTAK</sequence>
<keyword evidence="2" id="KW-1185">Reference proteome</keyword>
<evidence type="ECO:0000313" key="2">
    <source>
        <dbReference type="Proteomes" id="UP001219518"/>
    </source>
</evidence>
<evidence type="ECO:0000313" key="1">
    <source>
        <dbReference type="EMBL" id="KAK3908628.1"/>
    </source>
</evidence>
<accession>A0AAE1L6U6</accession>